<name>A0A9P1MWL7_9PELO</name>
<sequence length="120" mass="12401">MQLTSVVLIVFTIFVGIECCTDSASACASWKNNGFCTNSFYTNTQRAAYCAKSCGLCSDTTTASSGCTDSSANCAGWKANGFCDSTHYTDAVKTQYCASTCSKCDSTGTTAAGEETTTGG</sequence>
<dbReference type="Pfam" id="PF01549">
    <property type="entry name" value="ShK"/>
    <property type="match status" value="2"/>
</dbReference>
<dbReference type="PANTHER" id="PTHR46707:SF1">
    <property type="entry name" value="COEXPRESSED WITH POLYCYSTINS-RELATED"/>
    <property type="match status" value="1"/>
</dbReference>
<feature type="domain" description="ShKT" evidence="3">
    <location>
        <begin position="20"/>
        <end position="57"/>
    </location>
</feature>
<accession>A0A9P1MWL7</accession>
<proteinExistence type="predicted"/>
<dbReference type="Proteomes" id="UP001152747">
    <property type="component" value="Unassembled WGS sequence"/>
</dbReference>
<evidence type="ECO:0000313" key="5">
    <source>
        <dbReference type="Proteomes" id="UP001152747"/>
    </source>
</evidence>
<dbReference type="InterPro" id="IPR003582">
    <property type="entry name" value="ShKT_dom"/>
</dbReference>
<reference evidence="4" key="1">
    <citation type="submission" date="2022-11" db="EMBL/GenBank/DDBJ databases">
        <authorList>
            <person name="Kikuchi T."/>
        </authorList>
    </citation>
    <scope>NUCLEOTIDE SEQUENCE</scope>
    <source>
        <strain evidence="4">PS1010</strain>
    </source>
</reference>
<keyword evidence="2" id="KW-0732">Signal</keyword>
<feature type="signal peptide" evidence="2">
    <location>
        <begin position="1"/>
        <end position="19"/>
    </location>
</feature>
<organism evidence="4 5">
    <name type="scientific">Caenorhabditis angaria</name>
    <dbReference type="NCBI Taxonomy" id="860376"/>
    <lineage>
        <taxon>Eukaryota</taxon>
        <taxon>Metazoa</taxon>
        <taxon>Ecdysozoa</taxon>
        <taxon>Nematoda</taxon>
        <taxon>Chromadorea</taxon>
        <taxon>Rhabditida</taxon>
        <taxon>Rhabditina</taxon>
        <taxon>Rhabditomorpha</taxon>
        <taxon>Rhabditoidea</taxon>
        <taxon>Rhabditidae</taxon>
        <taxon>Peloderinae</taxon>
        <taxon>Caenorhabditis</taxon>
    </lineage>
</organism>
<evidence type="ECO:0000256" key="1">
    <source>
        <dbReference type="PROSITE-ProRule" id="PRU01005"/>
    </source>
</evidence>
<evidence type="ECO:0000259" key="3">
    <source>
        <dbReference type="PROSITE" id="PS51670"/>
    </source>
</evidence>
<dbReference type="OrthoDB" id="5832750at2759"/>
<evidence type="ECO:0000256" key="2">
    <source>
        <dbReference type="SAM" id="SignalP"/>
    </source>
</evidence>
<dbReference type="SMART" id="SM00254">
    <property type="entry name" value="ShKT"/>
    <property type="match status" value="2"/>
</dbReference>
<evidence type="ECO:0000313" key="4">
    <source>
        <dbReference type="EMBL" id="CAI5442387.1"/>
    </source>
</evidence>
<keyword evidence="5" id="KW-1185">Reference proteome</keyword>
<dbReference type="AlphaFoldDB" id="A0A9P1MWL7"/>
<feature type="domain" description="ShKT" evidence="3">
    <location>
        <begin position="67"/>
        <end position="104"/>
    </location>
</feature>
<protein>
    <recommendedName>
        <fullName evidence="3">ShKT domain-containing protein</fullName>
    </recommendedName>
</protein>
<comment type="caution">
    <text evidence="1">Lacks conserved residue(s) required for the propagation of feature annotation.</text>
</comment>
<feature type="chain" id="PRO_5040437247" description="ShKT domain-containing protein" evidence="2">
    <location>
        <begin position="20"/>
        <end position="120"/>
    </location>
</feature>
<gene>
    <name evidence="4" type="ORF">CAMP_LOCUS5024</name>
</gene>
<dbReference type="EMBL" id="CANHGI010000002">
    <property type="protein sequence ID" value="CAI5442387.1"/>
    <property type="molecule type" value="Genomic_DNA"/>
</dbReference>
<dbReference type="PROSITE" id="PS51670">
    <property type="entry name" value="SHKT"/>
    <property type="match status" value="2"/>
</dbReference>
<dbReference type="Gene3D" id="1.10.10.1940">
    <property type="match status" value="2"/>
</dbReference>
<comment type="caution">
    <text evidence="4">The sequence shown here is derived from an EMBL/GenBank/DDBJ whole genome shotgun (WGS) entry which is preliminary data.</text>
</comment>
<dbReference type="PANTHER" id="PTHR46707">
    <property type="entry name" value="PROTEIN CBG07468"/>
    <property type="match status" value="1"/>
</dbReference>